<feature type="transmembrane region" description="Helical" evidence="1">
    <location>
        <begin position="93"/>
        <end position="112"/>
    </location>
</feature>
<reference evidence="2 3" key="1">
    <citation type="journal article" date="2015" name="Genome Announc.">
        <title>Expanding the biotechnology potential of lactobacilli through comparative genomics of 213 strains and associated genera.</title>
        <authorList>
            <person name="Sun Z."/>
            <person name="Harris H.M."/>
            <person name="McCann A."/>
            <person name="Guo C."/>
            <person name="Argimon S."/>
            <person name="Zhang W."/>
            <person name="Yang X."/>
            <person name="Jeffery I.B."/>
            <person name="Cooney J.C."/>
            <person name="Kagawa T.F."/>
            <person name="Liu W."/>
            <person name="Song Y."/>
            <person name="Salvetti E."/>
            <person name="Wrobel A."/>
            <person name="Rasinkangas P."/>
            <person name="Parkhill J."/>
            <person name="Rea M.C."/>
            <person name="O'Sullivan O."/>
            <person name="Ritari J."/>
            <person name="Douillard F.P."/>
            <person name="Paul Ross R."/>
            <person name="Yang R."/>
            <person name="Briner A.E."/>
            <person name="Felis G.E."/>
            <person name="de Vos W.M."/>
            <person name="Barrangou R."/>
            <person name="Klaenhammer T.R."/>
            <person name="Caufield P.W."/>
            <person name="Cui Y."/>
            <person name="Zhang H."/>
            <person name="O'Toole P.W."/>
        </authorList>
    </citation>
    <scope>NUCLEOTIDE SEQUENCE [LARGE SCALE GENOMIC DNA]</scope>
    <source>
        <strain evidence="2 3">DSM 18527</strain>
    </source>
</reference>
<sequence>MKKPIVKLAALFVGVLLEALLLCYWQVYTFPAAKTAAAIAGKESLVFITAVIGYLVTTVLSALIPVALYLIITGISANKEGLVAPAPKTQLAMYYYVNCLFVTTLTLVFTYFTHNAVPAVATMAVYYGGVIIQLLLSYSVFGKRRGAYGIFAIVILVLASIQPIMQLLAK</sequence>
<name>A0A0R1XSD9_9LACO</name>
<feature type="transmembrane region" description="Helical" evidence="1">
    <location>
        <begin position="148"/>
        <end position="169"/>
    </location>
</feature>
<dbReference type="PATRIC" id="fig|1423734.3.peg.3351"/>
<comment type="caution">
    <text evidence="2">The sequence shown here is derived from an EMBL/GenBank/DDBJ whole genome shotgun (WGS) entry which is preliminary data.</text>
</comment>
<organism evidence="2 3">
    <name type="scientific">Agrilactobacillus composti DSM 18527 = JCM 14202</name>
    <dbReference type="NCBI Taxonomy" id="1423734"/>
    <lineage>
        <taxon>Bacteria</taxon>
        <taxon>Bacillati</taxon>
        <taxon>Bacillota</taxon>
        <taxon>Bacilli</taxon>
        <taxon>Lactobacillales</taxon>
        <taxon>Lactobacillaceae</taxon>
        <taxon>Agrilactobacillus</taxon>
    </lineage>
</organism>
<keyword evidence="1" id="KW-0472">Membrane</keyword>
<dbReference type="RefSeq" id="WP_057002718.1">
    <property type="nucleotide sequence ID" value="NZ_AZGA01000057.1"/>
</dbReference>
<dbReference type="AlphaFoldDB" id="A0A0R1XSD9"/>
<feature type="transmembrane region" description="Helical" evidence="1">
    <location>
        <begin position="45"/>
        <end position="72"/>
    </location>
</feature>
<dbReference type="Proteomes" id="UP000051236">
    <property type="component" value="Unassembled WGS sequence"/>
</dbReference>
<evidence type="ECO:0000313" key="3">
    <source>
        <dbReference type="Proteomes" id="UP000051236"/>
    </source>
</evidence>
<gene>
    <name evidence="2" type="ORF">FC83_GL003299</name>
</gene>
<keyword evidence="1" id="KW-0812">Transmembrane</keyword>
<feature type="transmembrane region" description="Helical" evidence="1">
    <location>
        <begin position="124"/>
        <end position="141"/>
    </location>
</feature>
<protein>
    <submittedName>
        <fullName evidence="2">Uncharacterized protein</fullName>
    </submittedName>
</protein>
<proteinExistence type="predicted"/>
<dbReference type="EMBL" id="AZGA01000057">
    <property type="protein sequence ID" value="KRM33216.1"/>
    <property type="molecule type" value="Genomic_DNA"/>
</dbReference>
<keyword evidence="1" id="KW-1133">Transmembrane helix</keyword>
<evidence type="ECO:0000313" key="2">
    <source>
        <dbReference type="EMBL" id="KRM33216.1"/>
    </source>
</evidence>
<keyword evidence="3" id="KW-1185">Reference proteome</keyword>
<evidence type="ECO:0000256" key="1">
    <source>
        <dbReference type="SAM" id="Phobius"/>
    </source>
</evidence>
<accession>A0A0R1XSD9</accession>
<dbReference type="STRING" id="1423734.FC83_GL003299"/>